<dbReference type="Gene3D" id="1.10.10.60">
    <property type="entry name" value="Homeodomain-like"/>
    <property type="match status" value="1"/>
</dbReference>
<proteinExistence type="predicted"/>
<dbReference type="Proteomes" id="UP000290545">
    <property type="component" value="Unassembled WGS sequence"/>
</dbReference>
<reference evidence="5 6" key="1">
    <citation type="submission" date="2019-01" db="EMBL/GenBank/DDBJ databases">
        <title>Filimonas sp. strain TTM-71.</title>
        <authorList>
            <person name="Chen W.-M."/>
        </authorList>
    </citation>
    <scope>NUCLEOTIDE SEQUENCE [LARGE SCALE GENOMIC DNA]</scope>
    <source>
        <strain evidence="5 6">TTM-71</strain>
    </source>
</reference>
<protein>
    <submittedName>
        <fullName evidence="5">AraC family transcriptional regulator</fullName>
    </submittedName>
</protein>
<dbReference type="InterPro" id="IPR018062">
    <property type="entry name" value="HTH_AraC-typ_CS"/>
</dbReference>
<evidence type="ECO:0000256" key="1">
    <source>
        <dbReference type="ARBA" id="ARBA00023015"/>
    </source>
</evidence>
<dbReference type="InterPro" id="IPR018060">
    <property type="entry name" value="HTH_AraC"/>
</dbReference>
<accession>A0A4V1MAU4</accession>
<dbReference type="GO" id="GO:0003700">
    <property type="term" value="F:DNA-binding transcription factor activity"/>
    <property type="evidence" value="ECO:0007669"/>
    <property type="project" value="InterPro"/>
</dbReference>
<keyword evidence="3" id="KW-0804">Transcription</keyword>
<dbReference type="InterPro" id="IPR009057">
    <property type="entry name" value="Homeodomain-like_sf"/>
</dbReference>
<dbReference type="SUPFAM" id="SSF46689">
    <property type="entry name" value="Homeodomain-like"/>
    <property type="match status" value="1"/>
</dbReference>
<dbReference type="RefSeq" id="WP_129002836.1">
    <property type="nucleotide sequence ID" value="NZ_SDHZ01000001.1"/>
</dbReference>
<dbReference type="EMBL" id="SDHZ01000001">
    <property type="protein sequence ID" value="RXK87086.1"/>
    <property type="molecule type" value="Genomic_DNA"/>
</dbReference>
<dbReference type="GO" id="GO:0043565">
    <property type="term" value="F:sequence-specific DNA binding"/>
    <property type="evidence" value="ECO:0007669"/>
    <property type="project" value="InterPro"/>
</dbReference>
<dbReference type="PANTHER" id="PTHR43280:SF2">
    <property type="entry name" value="HTH-TYPE TRANSCRIPTIONAL REGULATOR EXSA"/>
    <property type="match status" value="1"/>
</dbReference>
<dbReference type="SMART" id="SM00342">
    <property type="entry name" value="HTH_ARAC"/>
    <property type="match status" value="1"/>
</dbReference>
<dbReference type="AlphaFoldDB" id="A0A4V1MAU4"/>
<organism evidence="5 6">
    <name type="scientific">Filimonas effusa</name>
    <dbReference type="NCBI Taxonomy" id="2508721"/>
    <lineage>
        <taxon>Bacteria</taxon>
        <taxon>Pseudomonadati</taxon>
        <taxon>Bacteroidota</taxon>
        <taxon>Chitinophagia</taxon>
        <taxon>Chitinophagales</taxon>
        <taxon>Chitinophagaceae</taxon>
        <taxon>Filimonas</taxon>
    </lineage>
</organism>
<dbReference type="Pfam" id="PF12833">
    <property type="entry name" value="HTH_18"/>
    <property type="match status" value="1"/>
</dbReference>
<comment type="caution">
    <text evidence="5">The sequence shown here is derived from an EMBL/GenBank/DDBJ whole genome shotgun (WGS) entry which is preliminary data.</text>
</comment>
<evidence type="ECO:0000313" key="5">
    <source>
        <dbReference type="EMBL" id="RXK87086.1"/>
    </source>
</evidence>
<keyword evidence="6" id="KW-1185">Reference proteome</keyword>
<evidence type="ECO:0000256" key="3">
    <source>
        <dbReference type="ARBA" id="ARBA00023163"/>
    </source>
</evidence>
<dbReference type="PANTHER" id="PTHR43280">
    <property type="entry name" value="ARAC-FAMILY TRANSCRIPTIONAL REGULATOR"/>
    <property type="match status" value="1"/>
</dbReference>
<gene>
    <name evidence="5" type="ORF">ESB13_09955</name>
</gene>
<evidence type="ECO:0000313" key="6">
    <source>
        <dbReference type="Proteomes" id="UP000290545"/>
    </source>
</evidence>
<sequence length="190" mass="21665">MAELYIKNMVCDRCKMVVRQELIHHGLTPLVVDLGIAKVKEDLSPANRASLANSLATLGFELLEGSKPRLVAQIKNFIIEQIHRGENLDIRVNWSSLLSEALQQEYRHLSSIFSSEEGMTLEQYIIRQKIEKVKELLQYDQLNLSEISYQLGYSSVQHLSNQFKKVTGVTPSQFKASQSVEKMRKTLDSI</sequence>
<dbReference type="PROSITE" id="PS01124">
    <property type="entry name" value="HTH_ARAC_FAMILY_2"/>
    <property type="match status" value="1"/>
</dbReference>
<evidence type="ECO:0000256" key="2">
    <source>
        <dbReference type="ARBA" id="ARBA00023125"/>
    </source>
</evidence>
<keyword evidence="2" id="KW-0238">DNA-binding</keyword>
<feature type="domain" description="HTH araC/xylS-type" evidence="4">
    <location>
        <begin position="72"/>
        <end position="177"/>
    </location>
</feature>
<evidence type="ECO:0000259" key="4">
    <source>
        <dbReference type="PROSITE" id="PS01124"/>
    </source>
</evidence>
<dbReference type="PROSITE" id="PS00041">
    <property type="entry name" value="HTH_ARAC_FAMILY_1"/>
    <property type="match status" value="1"/>
</dbReference>
<keyword evidence="1" id="KW-0805">Transcription regulation</keyword>
<name>A0A4V1MAU4_9BACT</name>
<dbReference type="OrthoDB" id="952277at2"/>